<dbReference type="AlphaFoldDB" id="A0A151K177"/>
<sequence>MILFARLIFVSQRYTVSKVVFALGLVTTESRRRERMVTGGGVAISKNNGEPGSLFWEVGGEPHSGGPAIPLDKGCHQVYCTIPAFVSALQDGLLMFPSLGNPVISPT</sequence>
<evidence type="ECO:0000313" key="2">
    <source>
        <dbReference type="Proteomes" id="UP000078541"/>
    </source>
</evidence>
<organism evidence="1 2">
    <name type="scientific">Trachymyrmex septentrionalis</name>
    <dbReference type="NCBI Taxonomy" id="34720"/>
    <lineage>
        <taxon>Eukaryota</taxon>
        <taxon>Metazoa</taxon>
        <taxon>Ecdysozoa</taxon>
        <taxon>Arthropoda</taxon>
        <taxon>Hexapoda</taxon>
        <taxon>Insecta</taxon>
        <taxon>Pterygota</taxon>
        <taxon>Neoptera</taxon>
        <taxon>Endopterygota</taxon>
        <taxon>Hymenoptera</taxon>
        <taxon>Apocrita</taxon>
        <taxon>Aculeata</taxon>
        <taxon>Formicoidea</taxon>
        <taxon>Formicidae</taxon>
        <taxon>Myrmicinae</taxon>
        <taxon>Trachymyrmex</taxon>
    </lineage>
</organism>
<gene>
    <name evidence="1" type="ORF">ALC56_00296</name>
</gene>
<keyword evidence="2" id="KW-1185">Reference proteome</keyword>
<proteinExistence type="predicted"/>
<protein>
    <submittedName>
        <fullName evidence="1">Uncharacterized protein</fullName>
    </submittedName>
</protein>
<dbReference type="Proteomes" id="UP000078541">
    <property type="component" value="Unassembled WGS sequence"/>
</dbReference>
<evidence type="ECO:0000313" key="1">
    <source>
        <dbReference type="EMBL" id="KYN45217.1"/>
    </source>
</evidence>
<dbReference type="EMBL" id="KQ981189">
    <property type="protein sequence ID" value="KYN45217.1"/>
    <property type="molecule type" value="Genomic_DNA"/>
</dbReference>
<reference evidence="1 2" key="1">
    <citation type="submission" date="2016-03" db="EMBL/GenBank/DDBJ databases">
        <title>Trachymyrmex septentrionalis WGS genome.</title>
        <authorList>
            <person name="Nygaard S."/>
            <person name="Hu H."/>
            <person name="Boomsma J."/>
            <person name="Zhang G."/>
        </authorList>
    </citation>
    <scope>NUCLEOTIDE SEQUENCE [LARGE SCALE GENOMIC DNA]</scope>
    <source>
        <strain evidence="1">Tsep2-gDNA-1</strain>
        <tissue evidence="1">Whole body</tissue>
    </source>
</reference>
<name>A0A151K177_9HYME</name>
<accession>A0A151K177</accession>